<keyword evidence="1" id="KW-0732">Signal</keyword>
<evidence type="ECO:0000313" key="2">
    <source>
        <dbReference type="EMBL" id="MCG5031752.1"/>
    </source>
</evidence>
<evidence type="ECO:0000256" key="1">
    <source>
        <dbReference type="SAM" id="SignalP"/>
    </source>
</evidence>
<dbReference type="EMBL" id="JAKNCT010000013">
    <property type="protein sequence ID" value="MCG5031752.1"/>
    <property type="molecule type" value="Genomic_DNA"/>
</dbReference>
<dbReference type="Proteomes" id="UP001297600">
    <property type="component" value="Unassembled WGS sequence"/>
</dbReference>
<feature type="signal peptide" evidence="1">
    <location>
        <begin position="1"/>
        <end position="30"/>
    </location>
</feature>
<feature type="chain" id="PRO_5045130126" description="Lipoprotein" evidence="1">
    <location>
        <begin position="31"/>
        <end position="442"/>
    </location>
</feature>
<dbReference type="RefSeq" id="WP_237980244.1">
    <property type="nucleotide sequence ID" value="NZ_JAKNCT010000013.1"/>
</dbReference>
<comment type="caution">
    <text evidence="2">The sequence shown here is derived from an EMBL/GenBank/DDBJ whole genome shotgun (WGS) entry which is preliminary data.</text>
</comment>
<reference evidence="2 3" key="1">
    <citation type="submission" date="2022-02" db="EMBL/GenBank/DDBJ databases">
        <title>Mesosutterella porci, a novel member of the family Sutterellaceae from pig feces.</title>
        <authorList>
            <person name="Wylensek D."/>
            <person name="Clavel T."/>
        </authorList>
    </citation>
    <scope>NUCLEOTIDE SEQUENCE [LARGE SCALE GENOMIC DNA]</scope>
    <source>
        <strain evidence="3">oilRF-744-wt-GAM-9</strain>
    </source>
</reference>
<protein>
    <recommendedName>
        <fullName evidence="4">Lipoprotein</fullName>
    </recommendedName>
</protein>
<keyword evidence="3" id="KW-1185">Reference proteome</keyword>
<name>A0ABS9MT03_9BURK</name>
<sequence length="442" mass="47234">MANNLSVKFSRLSAVAAAAACALLLGGCQSAPKAAAPAKQEPAPAAAAETPVPVTGDRFSDGTYGFMLSSVPSIKGARPLKSLSTREAFENKGVYYFNDTEESSFRITGKDAQNHYAVQESFTKGKPHGFAMNTNLTPVVRNGEAVSIENPSYITEESDGSVKVTGVTGSTPLSLRLKLWAFDVSGLPVYKFLRTRTNYPTDTARYTTAVFPKGSIAYMPQVFASEDTFIVLHPNAFTGSGSVEGFVRNFSKDIPYCLSYLSRAGYQAYGVSFDSFALSAGSATTYKTVKQTTWVKNKRGKKVKKVITKKVPVTSQSSVPASGPVSLMHVKTGTVFCQRTTDTPAAKGTYKIVTLNGTRGLSMTFPATVRAPDTGIFELSRNAVSPALVEMKKGNTVSVVPGYHVHANIPVTDFQYRFNDTAAAAVRKAIAEAAPAVKAAKR</sequence>
<evidence type="ECO:0000313" key="3">
    <source>
        <dbReference type="Proteomes" id="UP001297600"/>
    </source>
</evidence>
<accession>A0ABS9MT03</accession>
<evidence type="ECO:0008006" key="4">
    <source>
        <dbReference type="Google" id="ProtNLM"/>
    </source>
</evidence>
<proteinExistence type="predicted"/>
<gene>
    <name evidence="2" type="ORF">MAF45_09915</name>
</gene>
<organism evidence="2 3">
    <name type="scientific">Mesosutterella porci</name>
    <dbReference type="NCBI Taxonomy" id="2915351"/>
    <lineage>
        <taxon>Bacteria</taxon>
        <taxon>Pseudomonadati</taxon>
        <taxon>Pseudomonadota</taxon>
        <taxon>Betaproteobacteria</taxon>
        <taxon>Burkholderiales</taxon>
        <taxon>Sutterellaceae</taxon>
        <taxon>Mesosutterella</taxon>
    </lineage>
</organism>